<dbReference type="AlphaFoldDB" id="A0A4R4A6X1"/>
<feature type="transmembrane region" description="Helical" evidence="1">
    <location>
        <begin position="104"/>
        <end position="123"/>
    </location>
</feature>
<feature type="transmembrane region" description="Helical" evidence="1">
    <location>
        <begin position="12"/>
        <end position="36"/>
    </location>
</feature>
<reference evidence="2 3" key="1">
    <citation type="submission" date="2019-03" db="EMBL/GenBank/DDBJ databases">
        <title>Genomic Encyclopedia of Type Strains, Phase IV (KMG-IV): sequencing the most valuable type-strain genomes for metagenomic binning, comparative biology and taxonomic classification.</title>
        <authorList>
            <person name="Goeker M."/>
        </authorList>
    </citation>
    <scope>NUCLEOTIDE SEQUENCE [LARGE SCALE GENOMIC DNA]</scope>
    <source>
        <strain evidence="2 3">DSM 203</strain>
    </source>
</reference>
<evidence type="ECO:0000313" key="2">
    <source>
        <dbReference type="EMBL" id="TCW34548.1"/>
    </source>
</evidence>
<feature type="transmembrane region" description="Helical" evidence="1">
    <location>
        <begin position="72"/>
        <end position="92"/>
    </location>
</feature>
<feature type="transmembrane region" description="Helical" evidence="1">
    <location>
        <begin position="128"/>
        <end position="144"/>
    </location>
</feature>
<keyword evidence="1" id="KW-0812">Transmembrane</keyword>
<name>A0A4R4A6X1_MARGR</name>
<feature type="transmembrane region" description="Helical" evidence="1">
    <location>
        <begin position="42"/>
        <end position="60"/>
    </location>
</feature>
<protein>
    <submittedName>
        <fullName evidence="2">Uncharacterized protein</fullName>
    </submittedName>
</protein>
<sequence length="182" mass="19637">MSSPAAGSLRRLLLAEWPYVVLYVAVIIGVGLTNLVPGTALLYWQVLIPLFGALALWVGWDGFESDSGARTAFVVRTLAHWAALFVLVRLLYLPQLQSVFDNAVMGLMMVLLLGFSALLAGIYGHLRMAGVGVVLMLSAVAIAFLDDAAVAVAVVAVVVAIVLTLLWQRRQLEVGMDETERK</sequence>
<feature type="transmembrane region" description="Helical" evidence="1">
    <location>
        <begin position="150"/>
        <end position="167"/>
    </location>
</feature>
<dbReference type="RefSeq" id="WP_123140148.1">
    <property type="nucleotide sequence ID" value="NZ_NRRH01000033.1"/>
</dbReference>
<dbReference type="EMBL" id="SMDC01000010">
    <property type="protein sequence ID" value="TCW34548.1"/>
    <property type="molecule type" value="Genomic_DNA"/>
</dbReference>
<proteinExistence type="predicted"/>
<dbReference type="Proteomes" id="UP000295247">
    <property type="component" value="Unassembled WGS sequence"/>
</dbReference>
<keyword evidence="1" id="KW-1133">Transmembrane helix</keyword>
<organism evidence="2 3">
    <name type="scientific">Marichromatium gracile</name>
    <name type="common">Chromatium gracile</name>
    <dbReference type="NCBI Taxonomy" id="1048"/>
    <lineage>
        <taxon>Bacteria</taxon>
        <taxon>Pseudomonadati</taxon>
        <taxon>Pseudomonadota</taxon>
        <taxon>Gammaproteobacteria</taxon>
        <taxon>Chromatiales</taxon>
        <taxon>Chromatiaceae</taxon>
        <taxon>Marichromatium</taxon>
    </lineage>
</organism>
<evidence type="ECO:0000256" key="1">
    <source>
        <dbReference type="SAM" id="Phobius"/>
    </source>
</evidence>
<evidence type="ECO:0000313" key="3">
    <source>
        <dbReference type="Proteomes" id="UP000295247"/>
    </source>
</evidence>
<comment type="caution">
    <text evidence="2">The sequence shown here is derived from an EMBL/GenBank/DDBJ whole genome shotgun (WGS) entry which is preliminary data.</text>
</comment>
<keyword evidence="1" id="KW-0472">Membrane</keyword>
<gene>
    <name evidence="2" type="ORF">EDC29_11098</name>
</gene>
<accession>A0A4R4A6X1</accession>